<dbReference type="Gene3D" id="2.60.40.420">
    <property type="entry name" value="Cupredoxins - blue copper proteins"/>
    <property type="match status" value="1"/>
</dbReference>
<accession>A0ABT9VNV8</accession>
<evidence type="ECO:0000313" key="10">
    <source>
        <dbReference type="Proteomes" id="UP001225646"/>
    </source>
</evidence>
<dbReference type="RefSeq" id="WP_044894322.1">
    <property type="nucleotide sequence ID" value="NZ_JAUSTR010000005.1"/>
</dbReference>
<dbReference type="InterPro" id="IPR051403">
    <property type="entry name" value="NosZ/Cyto_c_oxidase_sub2"/>
</dbReference>
<name>A0ABT9VNV8_9BACI</name>
<dbReference type="Proteomes" id="UP001225646">
    <property type="component" value="Unassembled WGS sequence"/>
</dbReference>
<dbReference type="InterPro" id="IPR008972">
    <property type="entry name" value="Cupredoxin"/>
</dbReference>
<keyword evidence="3" id="KW-0186">Copper</keyword>
<dbReference type="Pfam" id="PF00116">
    <property type="entry name" value="COX2"/>
    <property type="match status" value="1"/>
</dbReference>
<evidence type="ECO:0000256" key="7">
    <source>
        <dbReference type="SAM" id="Phobius"/>
    </source>
</evidence>
<dbReference type="PRINTS" id="PR01166">
    <property type="entry name" value="CYCOXIDASEII"/>
</dbReference>
<evidence type="ECO:0000256" key="2">
    <source>
        <dbReference type="ARBA" id="ARBA00022723"/>
    </source>
</evidence>
<keyword evidence="7" id="KW-0812">Transmembrane</keyword>
<protein>
    <recommendedName>
        <fullName evidence="5">Cytochrome aa3 subunit 2</fullName>
    </recommendedName>
</protein>
<sequence>MHMHKLEKIWLIIGVGTLVVFLTIIGVGAFAHGNEPPSDLTILDPQKVDETPPFNEPGLKKIGENEYELILIAQAFSFFPNDVKIPKGATVHIKVTSKDVVHGLQIVGTNVNMMVTPGHVNSLTYSFKEPGNYLILCNEYCGVGHQAMSTTIEVTEA</sequence>
<comment type="caution">
    <text evidence="9">The sequence shown here is derived from an EMBL/GenBank/DDBJ whole genome shotgun (WGS) entry which is preliminary data.</text>
</comment>
<dbReference type="InterPro" id="IPR001505">
    <property type="entry name" value="Copper_CuA"/>
</dbReference>
<evidence type="ECO:0000259" key="8">
    <source>
        <dbReference type="PROSITE" id="PS50857"/>
    </source>
</evidence>
<dbReference type="InterPro" id="IPR002429">
    <property type="entry name" value="CcO_II-like_C"/>
</dbReference>
<dbReference type="EMBL" id="JAUSTR010000005">
    <property type="protein sequence ID" value="MDQ0162666.1"/>
    <property type="molecule type" value="Genomic_DNA"/>
</dbReference>
<keyword evidence="2" id="KW-0479">Metal-binding</keyword>
<dbReference type="SUPFAM" id="SSF49503">
    <property type="entry name" value="Cupredoxins"/>
    <property type="match status" value="1"/>
</dbReference>
<keyword evidence="10" id="KW-1185">Reference proteome</keyword>
<proteinExistence type="predicted"/>
<dbReference type="PANTHER" id="PTHR42838">
    <property type="entry name" value="CYTOCHROME C OXIDASE SUBUNIT II"/>
    <property type="match status" value="1"/>
</dbReference>
<evidence type="ECO:0000256" key="6">
    <source>
        <dbReference type="ARBA" id="ARBA00047816"/>
    </source>
</evidence>
<keyword evidence="7" id="KW-1133">Transmembrane helix</keyword>
<gene>
    <name evidence="9" type="ORF">J2S06_001743</name>
</gene>
<evidence type="ECO:0000256" key="1">
    <source>
        <dbReference type="ARBA" id="ARBA00004196"/>
    </source>
</evidence>
<organism evidence="9 10">
    <name type="scientific">Aeribacillus alveayuensis</name>
    <dbReference type="NCBI Taxonomy" id="279215"/>
    <lineage>
        <taxon>Bacteria</taxon>
        <taxon>Bacillati</taxon>
        <taxon>Bacillota</taxon>
        <taxon>Bacilli</taxon>
        <taxon>Bacillales</taxon>
        <taxon>Bacillaceae</taxon>
        <taxon>Aeribacillus</taxon>
    </lineage>
</organism>
<evidence type="ECO:0000256" key="5">
    <source>
        <dbReference type="ARBA" id="ARBA00031399"/>
    </source>
</evidence>
<evidence type="ECO:0000256" key="3">
    <source>
        <dbReference type="ARBA" id="ARBA00023008"/>
    </source>
</evidence>
<dbReference type="InterPro" id="IPR034214">
    <property type="entry name" value="Ba3_CcO_II_C"/>
</dbReference>
<dbReference type="PANTHER" id="PTHR42838:SF2">
    <property type="entry name" value="NITROUS-OXIDE REDUCTASE"/>
    <property type="match status" value="1"/>
</dbReference>
<comment type="function">
    <text evidence="4">Subunits I and II form the functional core of the enzyme complex. Electrons originating in cytochrome c are transferred via heme a and Cu(A) to the binuclear center formed by heme a3 and Cu(B).</text>
</comment>
<evidence type="ECO:0000313" key="9">
    <source>
        <dbReference type="EMBL" id="MDQ0162666.1"/>
    </source>
</evidence>
<dbReference type="PROSITE" id="PS50857">
    <property type="entry name" value="COX2_CUA"/>
    <property type="match status" value="1"/>
</dbReference>
<dbReference type="CDD" id="cd13913">
    <property type="entry name" value="ba3_CcO_II_C"/>
    <property type="match status" value="1"/>
</dbReference>
<comment type="catalytic activity">
    <reaction evidence="6">
        <text>4 Fe(II)-[cytochrome c] + O2 + 8 H(+)(in) = 4 Fe(III)-[cytochrome c] + 2 H2O + 4 H(+)(out)</text>
        <dbReference type="Rhea" id="RHEA:11436"/>
        <dbReference type="Rhea" id="RHEA-COMP:10350"/>
        <dbReference type="Rhea" id="RHEA-COMP:14399"/>
        <dbReference type="ChEBI" id="CHEBI:15377"/>
        <dbReference type="ChEBI" id="CHEBI:15378"/>
        <dbReference type="ChEBI" id="CHEBI:15379"/>
        <dbReference type="ChEBI" id="CHEBI:29033"/>
        <dbReference type="ChEBI" id="CHEBI:29034"/>
        <dbReference type="EC" id="7.1.1.9"/>
    </reaction>
</comment>
<dbReference type="PROSITE" id="PS00078">
    <property type="entry name" value="COX2"/>
    <property type="match status" value="1"/>
</dbReference>
<reference evidence="9 10" key="1">
    <citation type="submission" date="2023-07" db="EMBL/GenBank/DDBJ databases">
        <title>Genomic Encyclopedia of Type Strains, Phase IV (KMG-IV): sequencing the most valuable type-strain genomes for metagenomic binning, comparative biology and taxonomic classification.</title>
        <authorList>
            <person name="Goeker M."/>
        </authorList>
    </citation>
    <scope>NUCLEOTIDE SEQUENCE [LARGE SCALE GENOMIC DNA]</scope>
    <source>
        <strain evidence="9 10">DSM 19092</strain>
    </source>
</reference>
<evidence type="ECO:0000256" key="4">
    <source>
        <dbReference type="ARBA" id="ARBA00024688"/>
    </source>
</evidence>
<feature type="transmembrane region" description="Helical" evidence="7">
    <location>
        <begin position="9"/>
        <end position="31"/>
    </location>
</feature>
<feature type="domain" description="Cytochrome oxidase subunit II copper A binding" evidence="8">
    <location>
        <begin position="49"/>
        <end position="157"/>
    </location>
</feature>
<comment type="subcellular location">
    <subcellularLocation>
        <location evidence="1">Cell envelope</location>
    </subcellularLocation>
</comment>
<keyword evidence="7" id="KW-0472">Membrane</keyword>